<dbReference type="PROSITE" id="PS50850">
    <property type="entry name" value="MFS"/>
    <property type="match status" value="1"/>
</dbReference>
<dbReference type="PANTHER" id="PTHR43045">
    <property type="entry name" value="SHIKIMATE TRANSPORTER"/>
    <property type="match status" value="1"/>
</dbReference>
<evidence type="ECO:0000256" key="4">
    <source>
        <dbReference type="ARBA" id="ARBA00022692"/>
    </source>
</evidence>
<feature type="transmembrane region" description="Helical" evidence="8">
    <location>
        <begin position="75"/>
        <end position="98"/>
    </location>
</feature>
<evidence type="ECO:0000256" key="2">
    <source>
        <dbReference type="ARBA" id="ARBA00022448"/>
    </source>
</evidence>
<feature type="transmembrane region" description="Helical" evidence="8">
    <location>
        <begin position="300"/>
        <end position="317"/>
    </location>
</feature>
<feature type="transmembrane region" description="Helical" evidence="8">
    <location>
        <begin position="262"/>
        <end position="280"/>
    </location>
</feature>
<dbReference type="InterPro" id="IPR020846">
    <property type="entry name" value="MFS_dom"/>
</dbReference>
<protein>
    <submittedName>
        <fullName evidence="10">MHS family MFS transporter</fullName>
    </submittedName>
</protein>
<dbReference type="Gene3D" id="1.20.1250.20">
    <property type="entry name" value="MFS general substrate transporter like domains"/>
    <property type="match status" value="1"/>
</dbReference>
<evidence type="ECO:0000313" key="10">
    <source>
        <dbReference type="EMBL" id="KAA0999715.1"/>
    </source>
</evidence>
<reference evidence="10 11" key="1">
    <citation type="submission" date="2019-08" db="EMBL/GenBank/DDBJ databases">
        <title>Paraburkholderia sp. DCY113.</title>
        <authorList>
            <person name="Kang J."/>
        </authorList>
    </citation>
    <scope>NUCLEOTIDE SEQUENCE [LARGE SCALE GENOMIC DNA]</scope>
    <source>
        <strain evidence="10 11">DCY113</strain>
    </source>
</reference>
<feature type="transmembrane region" description="Helical" evidence="8">
    <location>
        <begin position="329"/>
        <end position="348"/>
    </location>
</feature>
<feature type="domain" description="Major facilitator superfamily (MFS) profile" evidence="9">
    <location>
        <begin position="37"/>
        <end position="447"/>
    </location>
</feature>
<name>A0A5B0GAE4_9BURK</name>
<keyword evidence="3" id="KW-1003">Cell membrane</keyword>
<dbReference type="EMBL" id="VTUZ01000047">
    <property type="protein sequence ID" value="KAA0999715.1"/>
    <property type="molecule type" value="Genomic_DNA"/>
</dbReference>
<dbReference type="InterPro" id="IPR036259">
    <property type="entry name" value="MFS_trans_sf"/>
</dbReference>
<dbReference type="FunFam" id="1.20.1250.20:FF:000001">
    <property type="entry name" value="Dicarboxylate MFS transporter"/>
    <property type="match status" value="1"/>
</dbReference>
<evidence type="ECO:0000256" key="3">
    <source>
        <dbReference type="ARBA" id="ARBA00022475"/>
    </source>
</evidence>
<keyword evidence="2" id="KW-0813">Transport</keyword>
<feature type="transmembrane region" description="Helical" evidence="8">
    <location>
        <begin position="394"/>
        <end position="416"/>
    </location>
</feature>
<dbReference type="CDD" id="cd17369">
    <property type="entry name" value="MFS_ShiA_like"/>
    <property type="match status" value="1"/>
</dbReference>
<dbReference type="PANTHER" id="PTHR43045:SF1">
    <property type="entry name" value="SHIKIMATE TRANSPORTER"/>
    <property type="match status" value="1"/>
</dbReference>
<gene>
    <name evidence="10" type="ORF">FVF58_41295</name>
</gene>
<dbReference type="InterPro" id="IPR011701">
    <property type="entry name" value="MFS"/>
</dbReference>
<feature type="transmembrane region" description="Helical" evidence="8">
    <location>
        <begin position="37"/>
        <end position="55"/>
    </location>
</feature>
<dbReference type="GO" id="GO:0022857">
    <property type="term" value="F:transmembrane transporter activity"/>
    <property type="evidence" value="ECO:0007669"/>
    <property type="project" value="InterPro"/>
</dbReference>
<feature type="transmembrane region" description="Helical" evidence="8">
    <location>
        <begin position="175"/>
        <end position="199"/>
    </location>
</feature>
<dbReference type="AlphaFoldDB" id="A0A5B0GAE4"/>
<evidence type="ECO:0000256" key="7">
    <source>
        <dbReference type="SAM" id="MobiDB-lite"/>
    </source>
</evidence>
<feature type="transmembrane region" description="Helical" evidence="8">
    <location>
        <begin position="354"/>
        <end position="374"/>
    </location>
</feature>
<keyword evidence="11" id="KW-1185">Reference proteome</keyword>
<feature type="transmembrane region" description="Helical" evidence="8">
    <location>
        <begin position="422"/>
        <end position="442"/>
    </location>
</feature>
<keyword evidence="5 8" id="KW-1133">Transmembrane helix</keyword>
<dbReference type="Pfam" id="PF07690">
    <property type="entry name" value="MFS_1"/>
    <property type="match status" value="1"/>
</dbReference>
<accession>A0A5B0GAE4</accession>
<dbReference type="SUPFAM" id="SSF103473">
    <property type="entry name" value="MFS general substrate transporter"/>
    <property type="match status" value="1"/>
</dbReference>
<evidence type="ECO:0000256" key="6">
    <source>
        <dbReference type="ARBA" id="ARBA00023136"/>
    </source>
</evidence>
<evidence type="ECO:0000313" key="11">
    <source>
        <dbReference type="Proteomes" id="UP000325273"/>
    </source>
</evidence>
<organism evidence="10 11">
    <name type="scientific">Paraburkholderia panacisoli</name>
    <dbReference type="NCBI Taxonomy" id="2603818"/>
    <lineage>
        <taxon>Bacteria</taxon>
        <taxon>Pseudomonadati</taxon>
        <taxon>Pseudomonadota</taxon>
        <taxon>Betaproteobacteria</taxon>
        <taxon>Burkholderiales</taxon>
        <taxon>Burkholderiaceae</taxon>
        <taxon>Paraburkholderia</taxon>
    </lineage>
</organism>
<feature type="transmembrane region" description="Helical" evidence="8">
    <location>
        <begin position="134"/>
        <end position="154"/>
    </location>
</feature>
<sequence length="472" mass="51035">MQTQARTHSRSEAIHDTDRTVEETMRRISTQKTAKKVAFATMIGTATEWYDYFLYGTASALVFEKLFFPNFSQVAGSMAVFAVFGITLVVRPVGAAVFGHFGDRLGRKSMLVVSILVMGIGTFVIGLLPTYASVGLWAPLALVVLRLLQGFAVGGEYGGATTMAIEYAPLNKRGLYAAIPQVGNPLGMLLGTSTLYLFAQLPEAQFLAWGWRVPFLLSAVMVAIGLYIRLNIAETPAFERARAGRRQRAAPLALLWRHYRRTLVLVILAPAALNVGFYIYSTWSLSYLTHQVGVPIHVPLMAVMAAAALNVFAQPLFGMLSDRFGRRPVYIGGALWIGAVAFPFFWLIQTGSPLLVTLAMILAITIGHGATYSVQASFFSEAFDTGVRYSGLSIAYHLSAALFSGPATFLAAALVAWTHDTWAISASIAIASLLSVAATLGLKETSRRPMTDAPDIAGVTDNERHSAAPLVR</sequence>
<feature type="transmembrane region" description="Helical" evidence="8">
    <location>
        <begin position="211"/>
        <end position="230"/>
    </location>
</feature>
<comment type="subcellular location">
    <subcellularLocation>
        <location evidence="1">Cell membrane</location>
        <topology evidence="1">Multi-pass membrane protein</topology>
    </subcellularLocation>
</comment>
<comment type="caution">
    <text evidence="10">The sequence shown here is derived from an EMBL/GenBank/DDBJ whole genome shotgun (WGS) entry which is preliminary data.</text>
</comment>
<keyword evidence="6 8" id="KW-0472">Membrane</keyword>
<dbReference type="GO" id="GO:0005886">
    <property type="term" value="C:plasma membrane"/>
    <property type="evidence" value="ECO:0007669"/>
    <property type="project" value="UniProtKB-SubCell"/>
</dbReference>
<feature type="region of interest" description="Disordered" evidence="7">
    <location>
        <begin position="449"/>
        <end position="472"/>
    </location>
</feature>
<evidence type="ECO:0000256" key="1">
    <source>
        <dbReference type="ARBA" id="ARBA00004651"/>
    </source>
</evidence>
<dbReference type="Proteomes" id="UP000325273">
    <property type="component" value="Unassembled WGS sequence"/>
</dbReference>
<evidence type="ECO:0000256" key="8">
    <source>
        <dbReference type="SAM" id="Phobius"/>
    </source>
</evidence>
<evidence type="ECO:0000259" key="9">
    <source>
        <dbReference type="PROSITE" id="PS50850"/>
    </source>
</evidence>
<proteinExistence type="predicted"/>
<keyword evidence="4 8" id="KW-0812">Transmembrane</keyword>
<feature type="transmembrane region" description="Helical" evidence="8">
    <location>
        <begin position="110"/>
        <end position="128"/>
    </location>
</feature>
<evidence type="ECO:0000256" key="5">
    <source>
        <dbReference type="ARBA" id="ARBA00022989"/>
    </source>
</evidence>